<feature type="compositionally biased region" description="Low complexity" evidence="1">
    <location>
        <begin position="78"/>
        <end position="102"/>
    </location>
</feature>
<comment type="caution">
    <text evidence="3">The sequence shown here is derived from an EMBL/GenBank/DDBJ whole genome shotgun (WGS) entry which is preliminary data.</text>
</comment>
<accession>A0ABQ6LLL7</accession>
<evidence type="ECO:0000313" key="4">
    <source>
        <dbReference type="Proteomes" id="UP001239909"/>
    </source>
</evidence>
<feature type="region of interest" description="Disordered" evidence="1">
    <location>
        <begin position="55"/>
        <end position="125"/>
    </location>
</feature>
<keyword evidence="2" id="KW-0732">Signal</keyword>
<sequence length="125" mass="12598">MLRLRQSLALGLVVCLLVLRLVAGTALAAPKPAEEGLIALCLGGQIVYVALEGYDGPTEPGPDGGETQAADPCPWMGLGPALADAGLPDLPRPAPAAAARPRLVPPPAPARTGLRAHPPRAPPAA</sequence>
<dbReference type="RefSeq" id="WP_285672011.1">
    <property type="nucleotide sequence ID" value="NZ_BSYI01000017.1"/>
</dbReference>
<organism evidence="3 4">
    <name type="scientific">Paralimibaculum aggregatum</name>
    <dbReference type="NCBI Taxonomy" id="3036245"/>
    <lineage>
        <taxon>Bacteria</taxon>
        <taxon>Pseudomonadati</taxon>
        <taxon>Pseudomonadota</taxon>
        <taxon>Alphaproteobacteria</taxon>
        <taxon>Rhodobacterales</taxon>
        <taxon>Paracoccaceae</taxon>
        <taxon>Paralimibaculum</taxon>
    </lineage>
</organism>
<name>A0ABQ6LLL7_9RHOB</name>
<evidence type="ECO:0000313" key="3">
    <source>
        <dbReference type="EMBL" id="GMG83214.1"/>
    </source>
</evidence>
<feature type="signal peptide" evidence="2">
    <location>
        <begin position="1"/>
        <end position="28"/>
    </location>
</feature>
<gene>
    <name evidence="3" type="ORF">LNKW23_24270</name>
</gene>
<evidence type="ECO:0008006" key="5">
    <source>
        <dbReference type="Google" id="ProtNLM"/>
    </source>
</evidence>
<keyword evidence="4" id="KW-1185">Reference proteome</keyword>
<feature type="chain" id="PRO_5046142162" description="DUF2946 domain-containing protein" evidence="2">
    <location>
        <begin position="29"/>
        <end position="125"/>
    </location>
</feature>
<evidence type="ECO:0000256" key="1">
    <source>
        <dbReference type="SAM" id="MobiDB-lite"/>
    </source>
</evidence>
<dbReference type="EMBL" id="BSYI01000017">
    <property type="protein sequence ID" value="GMG83214.1"/>
    <property type="molecule type" value="Genomic_DNA"/>
</dbReference>
<proteinExistence type="predicted"/>
<protein>
    <recommendedName>
        <fullName evidence="5">DUF2946 domain-containing protein</fullName>
    </recommendedName>
</protein>
<dbReference type="Proteomes" id="UP001239909">
    <property type="component" value="Unassembled WGS sequence"/>
</dbReference>
<evidence type="ECO:0000256" key="2">
    <source>
        <dbReference type="SAM" id="SignalP"/>
    </source>
</evidence>
<reference evidence="3 4" key="1">
    <citation type="submission" date="2023-04" db="EMBL/GenBank/DDBJ databases">
        <title>Marinoamorphus aggregata gen. nov., sp. Nov., isolate from tissue of brittle star Ophioplocus japonicus.</title>
        <authorList>
            <person name="Kawano K."/>
            <person name="Sawayama S."/>
            <person name="Nakagawa S."/>
        </authorList>
    </citation>
    <scope>NUCLEOTIDE SEQUENCE [LARGE SCALE GENOMIC DNA]</scope>
    <source>
        <strain evidence="3 4">NKW23</strain>
    </source>
</reference>